<dbReference type="Proteomes" id="UP001143856">
    <property type="component" value="Unassembled WGS sequence"/>
</dbReference>
<evidence type="ECO:0000313" key="2">
    <source>
        <dbReference type="Proteomes" id="UP001143856"/>
    </source>
</evidence>
<reference evidence="1" key="1">
    <citation type="submission" date="2022-10" db="EMBL/GenBank/DDBJ databases">
        <title>Genome Sequence of Xylaria curta.</title>
        <authorList>
            <person name="Buettner E."/>
        </authorList>
    </citation>
    <scope>NUCLEOTIDE SEQUENCE</scope>
    <source>
        <strain evidence="1">Babe10</strain>
    </source>
</reference>
<gene>
    <name evidence="1" type="ORF">NUW58_g7911</name>
</gene>
<comment type="caution">
    <text evidence="1">The sequence shown here is derived from an EMBL/GenBank/DDBJ whole genome shotgun (WGS) entry which is preliminary data.</text>
</comment>
<dbReference type="EMBL" id="JAPDGR010002203">
    <property type="protein sequence ID" value="KAJ2977106.1"/>
    <property type="molecule type" value="Genomic_DNA"/>
</dbReference>
<evidence type="ECO:0000313" key="1">
    <source>
        <dbReference type="EMBL" id="KAJ2977106.1"/>
    </source>
</evidence>
<protein>
    <submittedName>
        <fullName evidence="1">Uncharacterized protein</fullName>
    </submittedName>
</protein>
<sequence length="1039" mass="113411">MVNSSRGRRMSWMDSAFMEVDEGYERTQHEQAQFGCTAYVAHITALPTQLLTSQNSLPRNVSQPSMNYDLSSYEAKRLLNLVEEPPFEDQSIASEGQFQPALSRRQSYTLAYHPAHSDAPSLLPQTNSDALYMPMRRRSLLTPGVATRPVPADLIIPLNTQDRDSPSPTEQHGPTESPGVMFLSTPHSSFDTSSIPRAHTPCETDYKQTGAFKHGTLRITNGSPVRTPAWEMTDDGSSAGGPSTSMNHDDYFDTESRAQDKQNMDSDDSQCSNPPCLATASSATSTDNLTIVPSEREAAISLLPELKLTMSPFSIGEIEQESLGLQTTSKHTATEDRLFEDESPEYDTEILNVRLDHDVEPHSSSTSASPDKGKQKDINRSDSGIAASPTHCVPHKSLSKADSGYSSSVSIRSLSSKRNGQDDSSNPRKPAVASPKALASEHAKLSNDLLMRSHSDTVGPAEVQSQTPSADQSPPPVPEKDHAKVPKQDSRARSGRSSQISNSAIAGKTSEPTRHSPTAPKGPSSLIPTLSISNARKPGRLQRLLSGARAPLAVHATHALNSGAKVPPVPQAVQEKLHEHTGLSPNSEDPSESIYTWHEESKLSVAAERPIAHDSTTRAPRDNGSRARTDRDRTYSFKSHFHIQSLGSTITRAASSVISKNSILRKPPLTKTKPSDLDAIYPELDPPATNTQHPGETLQWRQKGVANNDSTPLASASGKGLYTRPAMAKGRSNSLSASIGDPNSGIYNTSRRNSLVSQSEQHVPIFQRPPFQEQQYLASRTPPPVSMTTRNIGPLRVPAPIRPRSTPPVRSGAPALSHKSSREAIQSYPPYNSATSSNHVRGSRPPSQEPLYTYSAAELQILLNQASQMANINATRPLSVQPLGGYGPPGGIYNLKHPASSSQDPLFDHSRRNSLTSQTSHRSTPSNRQPWSHYPPYDTPTLRRQSSHDSFSFQTRQNQVSGYQPYPSLSSANGQTYVTSFSNNQFMLHQPKQYQPHAQHASRGHLRHHSLDQRGPPAPYRVLHSYNSPAYRGVPIWSG</sequence>
<proteinExistence type="predicted"/>
<name>A0ACC1NEQ9_9PEZI</name>
<keyword evidence="2" id="KW-1185">Reference proteome</keyword>
<accession>A0ACC1NEQ9</accession>
<organism evidence="1 2">
    <name type="scientific">Xylaria curta</name>
    <dbReference type="NCBI Taxonomy" id="42375"/>
    <lineage>
        <taxon>Eukaryota</taxon>
        <taxon>Fungi</taxon>
        <taxon>Dikarya</taxon>
        <taxon>Ascomycota</taxon>
        <taxon>Pezizomycotina</taxon>
        <taxon>Sordariomycetes</taxon>
        <taxon>Xylariomycetidae</taxon>
        <taxon>Xylariales</taxon>
        <taxon>Xylariaceae</taxon>
        <taxon>Xylaria</taxon>
    </lineage>
</organism>